<dbReference type="SMART" id="SM00645">
    <property type="entry name" value="Pept_C1"/>
    <property type="match status" value="1"/>
</dbReference>
<dbReference type="RefSeq" id="XP_031418663.1">
    <property type="nucleotide sequence ID" value="XM_031562803.2"/>
</dbReference>
<dbReference type="GO" id="GO:0008234">
    <property type="term" value="F:cysteine-type peptidase activity"/>
    <property type="evidence" value="ECO:0007669"/>
    <property type="project" value="InterPro"/>
</dbReference>
<dbReference type="SUPFAM" id="SSF54001">
    <property type="entry name" value="Cysteine proteinases"/>
    <property type="match status" value="1"/>
</dbReference>
<dbReference type="CDD" id="cd02248">
    <property type="entry name" value="Peptidase_C1A"/>
    <property type="match status" value="1"/>
</dbReference>
<sequence length="161" mass="18059">MPLGWCGSCWAFSTVGSVEGQHFKKTGQLISLSEQNLVDCSTIQTYDQGNHLCRLYEGPALRMGVERRIDGGAMPSIAQKGIHAAANYRYIARAIYEEPSCSTIYLNHAEVLVGYGFERGVHYWIIKNSWGTAWGENGYMRMRRDGRNTCGIASYAMYPLM</sequence>
<dbReference type="OrthoDB" id="8960862at2759"/>
<evidence type="ECO:0000256" key="1">
    <source>
        <dbReference type="ARBA" id="ARBA00008455"/>
    </source>
</evidence>
<feature type="domain" description="Peptidase C1A papain C-terminal" evidence="2">
    <location>
        <begin position="1"/>
        <end position="160"/>
    </location>
</feature>
<dbReference type="InterPro" id="IPR013128">
    <property type="entry name" value="Peptidase_C1A"/>
</dbReference>
<dbReference type="PANTHER" id="PTHR12411">
    <property type="entry name" value="CYSTEINE PROTEASE FAMILY C1-RELATED"/>
    <property type="match status" value="1"/>
</dbReference>
<gene>
    <name evidence="4" type="primary">LOC116219499</name>
</gene>
<dbReference type="InterPro" id="IPR038765">
    <property type="entry name" value="Papain-like_cys_pep_sf"/>
</dbReference>
<dbReference type="AlphaFoldDB" id="A0A6P8ER81"/>
<protein>
    <submittedName>
        <fullName evidence="4">Procathepsin L-like</fullName>
    </submittedName>
</protein>
<comment type="similarity">
    <text evidence="1">Belongs to the peptidase C1 family.</text>
</comment>
<dbReference type="KEGG" id="char:116219499"/>
<dbReference type="GO" id="GO:0006508">
    <property type="term" value="P:proteolysis"/>
    <property type="evidence" value="ECO:0007669"/>
    <property type="project" value="InterPro"/>
</dbReference>
<dbReference type="GeneID" id="116219499"/>
<dbReference type="Pfam" id="PF00112">
    <property type="entry name" value="Peptidase_C1"/>
    <property type="match status" value="2"/>
</dbReference>
<dbReference type="PRINTS" id="PR00705">
    <property type="entry name" value="PAPAIN"/>
</dbReference>
<dbReference type="InterPro" id="IPR025661">
    <property type="entry name" value="Pept_asp_AS"/>
</dbReference>
<accession>A0A6P8ER81</accession>
<dbReference type="InterPro" id="IPR000668">
    <property type="entry name" value="Peptidase_C1A_C"/>
</dbReference>
<dbReference type="InterPro" id="IPR039417">
    <property type="entry name" value="Peptidase_C1A_papain-like"/>
</dbReference>
<dbReference type="PROSITE" id="PS00640">
    <property type="entry name" value="THIOL_PROTEASE_ASN"/>
    <property type="match status" value="1"/>
</dbReference>
<evidence type="ECO:0000313" key="4">
    <source>
        <dbReference type="RefSeq" id="XP_031418663.1"/>
    </source>
</evidence>
<evidence type="ECO:0000313" key="3">
    <source>
        <dbReference type="Proteomes" id="UP000515152"/>
    </source>
</evidence>
<dbReference type="Gene3D" id="3.90.70.10">
    <property type="entry name" value="Cysteine proteinases"/>
    <property type="match status" value="2"/>
</dbReference>
<keyword evidence="3" id="KW-1185">Reference proteome</keyword>
<evidence type="ECO:0000259" key="2">
    <source>
        <dbReference type="SMART" id="SM00645"/>
    </source>
</evidence>
<dbReference type="Proteomes" id="UP000515152">
    <property type="component" value="Chromosome 25"/>
</dbReference>
<name>A0A6P8ER81_CLUHA</name>
<proteinExistence type="inferred from homology"/>
<reference evidence="4" key="1">
    <citation type="submission" date="2025-08" db="UniProtKB">
        <authorList>
            <consortium name="RefSeq"/>
        </authorList>
    </citation>
    <scope>IDENTIFICATION</scope>
</reference>
<organism evidence="3 4">
    <name type="scientific">Clupea harengus</name>
    <name type="common">Atlantic herring</name>
    <dbReference type="NCBI Taxonomy" id="7950"/>
    <lineage>
        <taxon>Eukaryota</taxon>
        <taxon>Metazoa</taxon>
        <taxon>Chordata</taxon>
        <taxon>Craniata</taxon>
        <taxon>Vertebrata</taxon>
        <taxon>Euteleostomi</taxon>
        <taxon>Actinopterygii</taxon>
        <taxon>Neopterygii</taxon>
        <taxon>Teleostei</taxon>
        <taxon>Clupei</taxon>
        <taxon>Clupeiformes</taxon>
        <taxon>Clupeoidei</taxon>
        <taxon>Clupeidae</taxon>
        <taxon>Clupea</taxon>
    </lineage>
</organism>